<dbReference type="InterPro" id="IPR016166">
    <property type="entry name" value="FAD-bd_PCMH"/>
</dbReference>
<evidence type="ECO:0000313" key="5">
    <source>
        <dbReference type="EMBL" id="RYO81488.1"/>
    </source>
</evidence>
<dbReference type="InterPro" id="IPR036318">
    <property type="entry name" value="FAD-bd_PCMH-like_sf"/>
</dbReference>
<organism evidence="5 6">
    <name type="scientific">Monosporascus cannonballus</name>
    <dbReference type="NCBI Taxonomy" id="155416"/>
    <lineage>
        <taxon>Eukaryota</taxon>
        <taxon>Fungi</taxon>
        <taxon>Dikarya</taxon>
        <taxon>Ascomycota</taxon>
        <taxon>Pezizomycotina</taxon>
        <taxon>Sordariomycetes</taxon>
        <taxon>Xylariomycetidae</taxon>
        <taxon>Xylariales</taxon>
        <taxon>Xylariales incertae sedis</taxon>
        <taxon>Monosporascus</taxon>
    </lineage>
</organism>
<gene>
    <name evidence="5" type="ORF">DL762_007065</name>
</gene>
<keyword evidence="6" id="KW-1185">Reference proteome</keyword>
<feature type="chain" id="PRO_5047546697" description="FAD-binding PCMH-type domain-containing protein" evidence="3">
    <location>
        <begin position="16"/>
        <end position="578"/>
    </location>
</feature>
<feature type="domain" description="FAD-binding PCMH-type" evidence="4">
    <location>
        <begin position="112"/>
        <end position="291"/>
    </location>
</feature>
<dbReference type="InterPro" id="IPR006094">
    <property type="entry name" value="Oxid_FAD_bind_N"/>
</dbReference>
<keyword evidence="3" id="KW-0732">Signal</keyword>
<dbReference type="InterPro" id="IPR016169">
    <property type="entry name" value="FAD-bd_PCMH_sub2"/>
</dbReference>
<proteinExistence type="inferred from homology"/>
<protein>
    <recommendedName>
        <fullName evidence="4">FAD-binding PCMH-type domain-containing protein</fullName>
    </recommendedName>
</protein>
<evidence type="ECO:0000259" key="4">
    <source>
        <dbReference type="PROSITE" id="PS51387"/>
    </source>
</evidence>
<reference evidence="5 6" key="1">
    <citation type="submission" date="2018-06" db="EMBL/GenBank/DDBJ databases">
        <title>Complete Genomes of Monosporascus.</title>
        <authorList>
            <person name="Robinson A.J."/>
            <person name="Natvig D.O."/>
        </authorList>
    </citation>
    <scope>NUCLEOTIDE SEQUENCE [LARGE SCALE GENOMIC DNA]</scope>
    <source>
        <strain evidence="5 6">CBS 609.92</strain>
    </source>
</reference>
<dbReference type="Pfam" id="PF08031">
    <property type="entry name" value="BBE"/>
    <property type="match status" value="1"/>
</dbReference>
<dbReference type="Proteomes" id="UP000294003">
    <property type="component" value="Unassembled WGS sequence"/>
</dbReference>
<dbReference type="InterPro" id="IPR012951">
    <property type="entry name" value="BBE"/>
</dbReference>
<dbReference type="Pfam" id="PF01565">
    <property type="entry name" value="FAD_binding_4"/>
    <property type="match status" value="1"/>
</dbReference>
<dbReference type="InterPro" id="IPR050432">
    <property type="entry name" value="FAD-linked_Oxidoreductases_BP"/>
</dbReference>
<dbReference type="PROSITE" id="PS51387">
    <property type="entry name" value="FAD_PCMH"/>
    <property type="match status" value="1"/>
</dbReference>
<evidence type="ECO:0000313" key="6">
    <source>
        <dbReference type="Proteomes" id="UP000294003"/>
    </source>
</evidence>
<dbReference type="PANTHER" id="PTHR13878:SF91">
    <property type="entry name" value="FAD BINDING DOMAIN PROTEIN (AFU_ORTHOLOGUE AFUA_6G12070)-RELATED"/>
    <property type="match status" value="1"/>
</dbReference>
<dbReference type="EMBL" id="QJNS01000249">
    <property type="protein sequence ID" value="RYO81488.1"/>
    <property type="molecule type" value="Genomic_DNA"/>
</dbReference>
<evidence type="ECO:0000256" key="3">
    <source>
        <dbReference type="SAM" id="SignalP"/>
    </source>
</evidence>
<dbReference type="PANTHER" id="PTHR13878">
    <property type="entry name" value="GULONOLACTONE OXIDASE"/>
    <property type="match status" value="1"/>
</dbReference>
<sequence length="578" mass="61882">MSRPLLLVLASTATATHDQRCKNIPGDANWPTRAEWAAFNETIGGRLIATVPLASVCHSEGAFAQYNETVCAALQEEWNRPQVHFGTPAAIMPAWFQESCNPFSPASQPCESGNYASYSINVTGVEDVVAGIEFSRAHNVRLVVKNTGHDLVGKSTGKGGLSLWMYNVKGTEIIHEYESSYYKGPAIRVGAGVLGLEAYQAADSAGYRLVGGNCPSVGVAGGYTQGGGHSSLSSQYGLAADNVLEWEVVTASGEHLIATPRSNEDLYWALSGGGGGTYAVVITMTARLHKDGPIGGGYLAFDNLTAGSDAFWQAVGLFNQRLPAMIDEGGNTIAYSLVNSAFGIYNFAAPGRSGEGVRALLQPFLADLEALGIPYNCSTHESPTFLEQLRRDYGPFPNGPFETSAIIGSRLISRAVLLESTDNEALTKVLRDTTSGNEFVMLMQALDVGAGGPLSVAPVANNAVLPAWRATAVQAIVTAPWDWTVPRAEMERRQYVLANEITPALEAVTPGSGAYLNEGNFAQKNWQEEFYGANYRRLLKIKEKYDPDSLFYATAAVGSENWEDADVAFGPSLTFVTL</sequence>
<accession>A0ABY0H065</accession>
<comment type="similarity">
    <text evidence="1">Belongs to the oxygen-dependent FAD-linked oxidoreductase family.</text>
</comment>
<evidence type="ECO:0000256" key="2">
    <source>
        <dbReference type="ARBA" id="ARBA00023002"/>
    </source>
</evidence>
<name>A0ABY0H065_9PEZI</name>
<dbReference type="SUPFAM" id="SSF56176">
    <property type="entry name" value="FAD-binding/transporter-associated domain-like"/>
    <property type="match status" value="1"/>
</dbReference>
<keyword evidence="2" id="KW-0560">Oxidoreductase</keyword>
<comment type="caution">
    <text evidence="5">The sequence shown here is derived from an EMBL/GenBank/DDBJ whole genome shotgun (WGS) entry which is preliminary data.</text>
</comment>
<feature type="signal peptide" evidence="3">
    <location>
        <begin position="1"/>
        <end position="15"/>
    </location>
</feature>
<evidence type="ECO:0000256" key="1">
    <source>
        <dbReference type="ARBA" id="ARBA00005466"/>
    </source>
</evidence>
<dbReference type="Gene3D" id="3.30.465.10">
    <property type="match status" value="2"/>
</dbReference>